<reference evidence="6 7" key="1">
    <citation type="submission" date="2018-07" db="EMBL/GenBank/DDBJ databases">
        <title>Desertimonas flava gen. nov. sp. nov.</title>
        <authorList>
            <person name="Liu S."/>
        </authorList>
    </citation>
    <scope>NUCLEOTIDE SEQUENCE [LARGE SCALE GENOMIC DNA]</scope>
    <source>
        <strain evidence="6 7">16Sb5-5</strain>
    </source>
</reference>
<evidence type="ECO:0000313" key="7">
    <source>
        <dbReference type="Proteomes" id="UP000252770"/>
    </source>
</evidence>
<dbReference type="NCBIfam" id="NF005589">
    <property type="entry name" value="PRK07314.1"/>
    <property type="match status" value="1"/>
</dbReference>
<accession>A0A367YUE6</accession>
<feature type="compositionally biased region" description="Low complexity" evidence="4">
    <location>
        <begin position="424"/>
        <end position="439"/>
    </location>
</feature>
<evidence type="ECO:0000256" key="3">
    <source>
        <dbReference type="RuleBase" id="RU003694"/>
    </source>
</evidence>
<sequence length="439" mass="45182">MSSRTVVVTGLGATTPLGGDVATTWAGLLEGRSGTHLLQHEWAEPLPARVAAEVAVEPTTVLERVEARRMDRSTQLATVAALEAWADAGLTVKGDDVDPERLAVSIATGIGGMQTLLGTWDTQKERGHRRVSPFAIPMLMANASAGSVGLRLGARAGVHTPVAACASSNESIAQGLDMIRLGRADVVLAGGTEGVVHPLTMATFGQMQAISRRNDDPEHASRPWDVDRDGFVLAEGAAMLVLESLEHARARGAHVYGTVVGAGYSNDAHDMVQPDPRGLGQTAAMTKALADAGLTPRDIVHINAHATSTPQGDVTEALSIRQALGDDVDHVVVNGTKSMTGHLLGGAGAIETLASVLALHHRTVPGTINIDTLEPDLGIDVATATRPLGDGDLAAINNSFGFGGANVAVLVTNENSSDPRDPDASGAAAGSPGRTGESA</sequence>
<dbReference type="InterPro" id="IPR014030">
    <property type="entry name" value="Ketoacyl_synth_N"/>
</dbReference>
<dbReference type="Gene3D" id="3.40.47.10">
    <property type="match status" value="1"/>
</dbReference>
<dbReference type="InterPro" id="IPR014031">
    <property type="entry name" value="Ketoacyl_synth_C"/>
</dbReference>
<evidence type="ECO:0000256" key="2">
    <source>
        <dbReference type="ARBA" id="ARBA00022679"/>
    </source>
</evidence>
<evidence type="ECO:0000256" key="1">
    <source>
        <dbReference type="ARBA" id="ARBA00008467"/>
    </source>
</evidence>
<dbReference type="FunFam" id="3.40.47.10:FF:000018">
    <property type="entry name" value="3-oxoacyl-[acyl-carrier-protein] synthase 2"/>
    <property type="match status" value="1"/>
</dbReference>
<name>A0A367YUE6_9ACTN</name>
<dbReference type="GO" id="GO:0006633">
    <property type="term" value="P:fatty acid biosynthetic process"/>
    <property type="evidence" value="ECO:0007669"/>
    <property type="project" value="TreeGrafter"/>
</dbReference>
<dbReference type="GO" id="GO:0004315">
    <property type="term" value="F:3-oxoacyl-[acyl-carrier-protein] synthase activity"/>
    <property type="evidence" value="ECO:0007669"/>
    <property type="project" value="TreeGrafter"/>
</dbReference>
<dbReference type="InterPro" id="IPR000794">
    <property type="entry name" value="Beta-ketoacyl_synthase"/>
</dbReference>
<feature type="region of interest" description="Disordered" evidence="4">
    <location>
        <begin position="413"/>
        <end position="439"/>
    </location>
</feature>
<evidence type="ECO:0000256" key="4">
    <source>
        <dbReference type="SAM" id="MobiDB-lite"/>
    </source>
</evidence>
<dbReference type="InterPro" id="IPR020841">
    <property type="entry name" value="PKS_Beta-ketoAc_synthase_dom"/>
</dbReference>
<dbReference type="SMART" id="SM00825">
    <property type="entry name" value="PKS_KS"/>
    <property type="match status" value="1"/>
</dbReference>
<dbReference type="PROSITE" id="PS52004">
    <property type="entry name" value="KS3_2"/>
    <property type="match status" value="1"/>
</dbReference>
<keyword evidence="7" id="KW-1185">Reference proteome</keyword>
<proteinExistence type="inferred from homology"/>
<gene>
    <name evidence="6" type="ORF">DT076_11080</name>
</gene>
<dbReference type="SUPFAM" id="SSF53901">
    <property type="entry name" value="Thiolase-like"/>
    <property type="match status" value="2"/>
</dbReference>
<dbReference type="AlphaFoldDB" id="A0A367YUE6"/>
<dbReference type="Pfam" id="PF00109">
    <property type="entry name" value="ketoacyl-synt"/>
    <property type="match status" value="1"/>
</dbReference>
<dbReference type="InterPro" id="IPR016039">
    <property type="entry name" value="Thiolase-like"/>
</dbReference>
<evidence type="ECO:0000313" key="6">
    <source>
        <dbReference type="EMBL" id="RCK69420.1"/>
    </source>
</evidence>
<dbReference type="GO" id="GO:0005829">
    <property type="term" value="C:cytosol"/>
    <property type="evidence" value="ECO:0007669"/>
    <property type="project" value="TreeGrafter"/>
</dbReference>
<keyword evidence="2 3" id="KW-0808">Transferase</keyword>
<evidence type="ECO:0000259" key="5">
    <source>
        <dbReference type="PROSITE" id="PS52004"/>
    </source>
</evidence>
<dbReference type="CDD" id="cd00834">
    <property type="entry name" value="KAS_I_II"/>
    <property type="match status" value="1"/>
</dbReference>
<feature type="domain" description="Ketosynthase family 3 (KS3)" evidence="5">
    <location>
        <begin position="3"/>
        <end position="413"/>
    </location>
</feature>
<protein>
    <submittedName>
        <fullName evidence="6">Beta-ketoacyl-[acyl-carrier-protein] synthase family protein</fullName>
    </submittedName>
</protein>
<dbReference type="Proteomes" id="UP000252770">
    <property type="component" value="Unassembled WGS sequence"/>
</dbReference>
<dbReference type="PANTHER" id="PTHR11712:SF336">
    <property type="entry name" value="3-OXOACYL-[ACYL-CARRIER-PROTEIN] SYNTHASE, MITOCHONDRIAL"/>
    <property type="match status" value="1"/>
</dbReference>
<dbReference type="Pfam" id="PF02801">
    <property type="entry name" value="Ketoacyl-synt_C"/>
    <property type="match status" value="1"/>
</dbReference>
<dbReference type="PANTHER" id="PTHR11712">
    <property type="entry name" value="POLYKETIDE SYNTHASE-RELATED"/>
    <property type="match status" value="1"/>
</dbReference>
<comment type="similarity">
    <text evidence="1 3">Belongs to the thiolase-like superfamily. Beta-ketoacyl-ACP synthases family.</text>
</comment>
<organism evidence="6 7">
    <name type="scientific">Desertihabitans brevis</name>
    <dbReference type="NCBI Taxonomy" id="2268447"/>
    <lineage>
        <taxon>Bacteria</taxon>
        <taxon>Bacillati</taxon>
        <taxon>Actinomycetota</taxon>
        <taxon>Actinomycetes</taxon>
        <taxon>Propionibacteriales</taxon>
        <taxon>Propionibacteriaceae</taxon>
        <taxon>Desertihabitans</taxon>
    </lineage>
</organism>
<dbReference type="EMBL" id="QOUI01000006">
    <property type="protein sequence ID" value="RCK69420.1"/>
    <property type="molecule type" value="Genomic_DNA"/>
</dbReference>
<comment type="caution">
    <text evidence="6">The sequence shown here is derived from an EMBL/GenBank/DDBJ whole genome shotgun (WGS) entry which is preliminary data.</text>
</comment>